<evidence type="ECO:0000256" key="16">
    <source>
        <dbReference type="ARBA" id="ARBA00048679"/>
    </source>
</evidence>
<feature type="region of interest" description="Disordered" evidence="18">
    <location>
        <begin position="101"/>
        <end position="132"/>
    </location>
</feature>
<dbReference type="Gene3D" id="3.30.200.20">
    <property type="entry name" value="Phosphorylase Kinase, domain 1"/>
    <property type="match status" value="2"/>
</dbReference>
<dbReference type="PROSITE" id="PS50011">
    <property type="entry name" value="PROTEIN_KINASE_DOM"/>
    <property type="match status" value="1"/>
</dbReference>
<dbReference type="FunFam" id="1.10.510.10:FF:000024">
    <property type="entry name" value="Probable serine/threonine-protein kinase cot-1"/>
    <property type="match status" value="1"/>
</dbReference>
<dbReference type="SUPFAM" id="SSF56112">
    <property type="entry name" value="Protein kinase-like (PK-like)"/>
    <property type="match status" value="1"/>
</dbReference>
<evidence type="ECO:0000256" key="3">
    <source>
        <dbReference type="ARBA" id="ARBA00012513"/>
    </source>
</evidence>
<comment type="caution">
    <text evidence="21">The sequence shown here is derived from an EMBL/GenBank/DDBJ whole genome shotgun (WGS) entry which is preliminary data.</text>
</comment>
<feature type="compositionally biased region" description="Basic residues" evidence="18">
    <location>
        <begin position="561"/>
        <end position="574"/>
    </location>
</feature>
<name>A0A4T0J5Q8_WALIC</name>
<keyword evidence="7" id="KW-0597">Phosphoprotein</keyword>
<feature type="region of interest" description="Disordered" evidence="18">
    <location>
        <begin position="506"/>
        <end position="609"/>
    </location>
</feature>
<keyword evidence="9 17" id="KW-0547">Nucleotide-binding</keyword>
<dbReference type="InterPro" id="IPR048292">
    <property type="entry name" value="SDA1_C"/>
</dbReference>
<evidence type="ECO:0000256" key="12">
    <source>
        <dbReference type="ARBA" id="ARBA00022927"/>
    </source>
</evidence>
<evidence type="ECO:0000256" key="9">
    <source>
        <dbReference type="ARBA" id="ARBA00022741"/>
    </source>
</evidence>
<comment type="catalytic activity">
    <reaction evidence="15">
        <text>L-threonyl-[protein] + ATP = O-phospho-L-threonyl-[protein] + ADP + H(+)</text>
        <dbReference type="Rhea" id="RHEA:46608"/>
        <dbReference type="Rhea" id="RHEA-COMP:11060"/>
        <dbReference type="Rhea" id="RHEA-COMP:11605"/>
        <dbReference type="ChEBI" id="CHEBI:15378"/>
        <dbReference type="ChEBI" id="CHEBI:30013"/>
        <dbReference type="ChEBI" id="CHEBI:30616"/>
        <dbReference type="ChEBI" id="CHEBI:61977"/>
        <dbReference type="ChEBI" id="CHEBI:456216"/>
        <dbReference type="EC" id="2.7.11.1"/>
    </reaction>
</comment>
<comment type="subcellular location">
    <subcellularLocation>
        <location evidence="1">Nucleus</location>
    </subcellularLocation>
</comment>
<dbReference type="Pfam" id="PF00069">
    <property type="entry name" value="Pkinase"/>
    <property type="match status" value="2"/>
</dbReference>
<dbReference type="SUPFAM" id="SSF48371">
    <property type="entry name" value="ARM repeat"/>
    <property type="match status" value="1"/>
</dbReference>
<dbReference type="Pfam" id="PF08158">
    <property type="entry name" value="SDA1_HEAT"/>
    <property type="match status" value="1"/>
</dbReference>
<dbReference type="InterPro" id="IPR011009">
    <property type="entry name" value="Kinase-like_dom_sf"/>
</dbReference>
<evidence type="ECO:0000256" key="6">
    <source>
        <dbReference type="ARBA" id="ARBA00022527"/>
    </source>
</evidence>
<dbReference type="GO" id="GO:0015031">
    <property type="term" value="P:protein transport"/>
    <property type="evidence" value="ECO:0007669"/>
    <property type="project" value="UniProtKB-KW"/>
</dbReference>
<evidence type="ECO:0000256" key="4">
    <source>
        <dbReference type="ARBA" id="ARBA00022448"/>
    </source>
</evidence>
<dbReference type="Pfam" id="PF05285">
    <property type="entry name" value="SDA1_dom"/>
    <property type="match status" value="1"/>
</dbReference>
<dbReference type="GO" id="GO:0007010">
    <property type="term" value="P:cytoskeleton organization"/>
    <property type="evidence" value="ECO:0007669"/>
    <property type="project" value="UniProtKB-ARBA"/>
</dbReference>
<keyword evidence="11 17" id="KW-0067">ATP-binding</keyword>
<evidence type="ECO:0000256" key="8">
    <source>
        <dbReference type="ARBA" id="ARBA00022679"/>
    </source>
</evidence>
<dbReference type="InterPro" id="IPR008271">
    <property type="entry name" value="Ser/Thr_kinase_AS"/>
</dbReference>
<feature type="domain" description="AGC-kinase C-terminal" evidence="20">
    <location>
        <begin position="1034"/>
        <end position="1100"/>
    </location>
</feature>
<feature type="compositionally biased region" description="Basic and acidic residues" evidence="18">
    <location>
        <begin position="390"/>
        <end position="407"/>
    </location>
</feature>
<proteinExistence type="inferred from homology"/>
<evidence type="ECO:0000256" key="13">
    <source>
        <dbReference type="ARBA" id="ARBA00023242"/>
    </source>
</evidence>
<dbReference type="AlphaFoldDB" id="A0A4T0J5Q8"/>
<feature type="region of interest" description="Disordered" evidence="18">
    <location>
        <begin position="1"/>
        <end position="21"/>
    </location>
</feature>
<dbReference type="OrthoDB" id="3638488at2759"/>
<dbReference type="PROSITE" id="PS00108">
    <property type="entry name" value="PROTEIN_KINASE_ST"/>
    <property type="match status" value="1"/>
</dbReference>
<dbReference type="GO" id="GO:0005730">
    <property type="term" value="C:nucleolus"/>
    <property type="evidence" value="ECO:0007669"/>
    <property type="project" value="TreeGrafter"/>
</dbReference>
<dbReference type="GO" id="GO:0042273">
    <property type="term" value="P:ribosomal large subunit biogenesis"/>
    <property type="evidence" value="ECO:0007669"/>
    <property type="project" value="InterPro"/>
</dbReference>
<organism evidence="21 22">
    <name type="scientific">Wallemia ichthyophaga</name>
    <dbReference type="NCBI Taxonomy" id="245174"/>
    <lineage>
        <taxon>Eukaryota</taxon>
        <taxon>Fungi</taxon>
        <taxon>Dikarya</taxon>
        <taxon>Basidiomycota</taxon>
        <taxon>Wallemiomycotina</taxon>
        <taxon>Wallemiomycetes</taxon>
        <taxon>Wallemiales</taxon>
        <taxon>Wallemiaceae</taxon>
        <taxon>Wallemia</taxon>
    </lineage>
</organism>
<dbReference type="SMART" id="SM00220">
    <property type="entry name" value="S_TKc"/>
    <property type="match status" value="1"/>
</dbReference>
<evidence type="ECO:0000256" key="1">
    <source>
        <dbReference type="ARBA" id="ARBA00004123"/>
    </source>
</evidence>
<feature type="binding site" evidence="17">
    <location>
        <position position="759"/>
    </location>
    <ligand>
        <name>ATP</name>
        <dbReference type="ChEBI" id="CHEBI:30616"/>
    </ligand>
</feature>
<feature type="compositionally biased region" description="Acidic residues" evidence="18">
    <location>
        <begin position="343"/>
        <end position="389"/>
    </location>
</feature>
<dbReference type="InterPro" id="IPR012977">
    <property type="entry name" value="SDA1_N"/>
</dbReference>
<keyword evidence="13" id="KW-0539">Nucleus</keyword>
<evidence type="ECO:0000259" key="19">
    <source>
        <dbReference type="PROSITE" id="PS50011"/>
    </source>
</evidence>
<evidence type="ECO:0000256" key="11">
    <source>
        <dbReference type="ARBA" id="ARBA00022840"/>
    </source>
</evidence>
<evidence type="ECO:0000313" key="22">
    <source>
        <dbReference type="Proteomes" id="UP000310689"/>
    </source>
</evidence>
<evidence type="ECO:0000256" key="10">
    <source>
        <dbReference type="ARBA" id="ARBA00022777"/>
    </source>
</evidence>
<evidence type="ECO:0000256" key="2">
    <source>
        <dbReference type="ARBA" id="ARBA00005783"/>
    </source>
</evidence>
<evidence type="ECO:0000256" key="14">
    <source>
        <dbReference type="ARBA" id="ARBA00038271"/>
    </source>
</evidence>
<dbReference type="GO" id="GO:0005524">
    <property type="term" value="F:ATP binding"/>
    <property type="evidence" value="ECO:0007669"/>
    <property type="project" value="UniProtKB-UniRule"/>
</dbReference>
<dbReference type="PROSITE" id="PS51285">
    <property type="entry name" value="AGC_KINASE_CTER"/>
    <property type="match status" value="1"/>
</dbReference>
<evidence type="ECO:0000256" key="18">
    <source>
        <dbReference type="SAM" id="MobiDB-lite"/>
    </source>
</evidence>
<keyword evidence="4" id="KW-0813">Transport</keyword>
<keyword evidence="5" id="KW-0690">Ribosome biogenesis</keyword>
<dbReference type="Pfam" id="PF21638">
    <property type="entry name" value="SDA1_C"/>
    <property type="match status" value="1"/>
</dbReference>
<evidence type="ECO:0000256" key="17">
    <source>
        <dbReference type="PROSITE-ProRule" id="PRU10141"/>
    </source>
</evidence>
<evidence type="ECO:0000256" key="15">
    <source>
        <dbReference type="ARBA" id="ARBA00047899"/>
    </source>
</evidence>
<keyword evidence="10" id="KW-0418">Kinase</keyword>
<comment type="similarity">
    <text evidence="14">Belongs to the protein kinase superfamily. STE Ser/Thr protein kinase family. COT1 subfamily.</text>
</comment>
<evidence type="ECO:0000256" key="5">
    <source>
        <dbReference type="ARBA" id="ARBA00022517"/>
    </source>
</evidence>
<dbReference type="InterPro" id="IPR017441">
    <property type="entry name" value="Protein_kinase_ATP_BS"/>
</dbReference>
<feature type="domain" description="Protein kinase" evidence="19">
    <location>
        <begin position="730"/>
        <end position="1033"/>
    </location>
</feature>
<comment type="similarity">
    <text evidence="2">Belongs to the SDA1 family.</text>
</comment>
<dbReference type="InterPro" id="IPR007949">
    <property type="entry name" value="SDA1_MD"/>
</dbReference>
<keyword evidence="6" id="KW-0723">Serine/threonine-protein kinase</keyword>
<dbReference type="GO" id="GO:0004674">
    <property type="term" value="F:protein serine/threonine kinase activity"/>
    <property type="evidence" value="ECO:0007669"/>
    <property type="project" value="UniProtKB-KW"/>
</dbReference>
<evidence type="ECO:0000259" key="20">
    <source>
        <dbReference type="PROSITE" id="PS51285"/>
    </source>
</evidence>
<dbReference type="PANTHER" id="PTHR12730">
    <property type="entry name" value="HSDA/SDA1-RELATED"/>
    <property type="match status" value="1"/>
</dbReference>
<dbReference type="InterPro" id="IPR000961">
    <property type="entry name" value="AGC-kinase_C"/>
</dbReference>
<dbReference type="InterPro" id="IPR027312">
    <property type="entry name" value="Sda1"/>
</dbReference>
<keyword evidence="8" id="KW-0808">Transferase</keyword>
<feature type="compositionally biased region" description="Low complexity" evidence="18">
    <location>
        <begin position="119"/>
        <end position="128"/>
    </location>
</feature>
<dbReference type="EC" id="2.7.11.1" evidence="3"/>
<dbReference type="Gene3D" id="1.10.510.10">
    <property type="entry name" value="Transferase(Phosphotransferase) domain 1"/>
    <property type="match status" value="2"/>
</dbReference>
<evidence type="ECO:0000256" key="7">
    <source>
        <dbReference type="ARBA" id="ARBA00022553"/>
    </source>
</evidence>
<feature type="region of interest" description="Disordered" evidence="18">
    <location>
        <begin position="342"/>
        <end position="410"/>
    </location>
</feature>
<feature type="compositionally biased region" description="Basic and acidic residues" evidence="18">
    <location>
        <begin position="522"/>
        <end position="533"/>
    </location>
</feature>
<dbReference type="SMART" id="SM00133">
    <property type="entry name" value="S_TK_X"/>
    <property type="match status" value="1"/>
</dbReference>
<protein>
    <recommendedName>
        <fullName evidence="3">non-specific serine/threonine protein kinase</fullName>
        <ecNumber evidence="3">2.7.11.1</ecNumber>
    </recommendedName>
</protein>
<gene>
    <name evidence="21" type="ORF">E3P86_01853</name>
</gene>
<reference evidence="21 22" key="1">
    <citation type="submission" date="2019-03" db="EMBL/GenBank/DDBJ databases">
        <title>Sequencing 23 genomes of Wallemia ichthyophaga.</title>
        <authorList>
            <person name="Gostincar C."/>
        </authorList>
    </citation>
    <scope>NUCLEOTIDE SEQUENCE [LARGE SCALE GENOMIC DNA]</scope>
    <source>
        <strain evidence="21 22">EXF-6200</strain>
    </source>
</reference>
<dbReference type="InterPro" id="IPR000719">
    <property type="entry name" value="Prot_kinase_dom"/>
</dbReference>
<dbReference type="PROSITE" id="PS00107">
    <property type="entry name" value="PROTEIN_KINASE_ATP"/>
    <property type="match status" value="1"/>
</dbReference>
<dbReference type="GO" id="GO:0000055">
    <property type="term" value="P:ribosomal large subunit export from nucleus"/>
    <property type="evidence" value="ECO:0007669"/>
    <property type="project" value="InterPro"/>
</dbReference>
<dbReference type="Proteomes" id="UP000310689">
    <property type="component" value="Unassembled WGS sequence"/>
</dbReference>
<accession>A0A4T0J5Q8</accession>
<dbReference type="InterPro" id="IPR016024">
    <property type="entry name" value="ARM-type_fold"/>
</dbReference>
<comment type="catalytic activity">
    <reaction evidence="16">
        <text>L-seryl-[protein] + ATP = O-phospho-L-seryl-[protein] + ADP + H(+)</text>
        <dbReference type="Rhea" id="RHEA:17989"/>
        <dbReference type="Rhea" id="RHEA-COMP:9863"/>
        <dbReference type="Rhea" id="RHEA-COMP:11604"/>
        <dbReference type="ChEBI" id="CHEBI:15378"/>
        <dbReference type="ChEBI" id="CHEBI:29999"/>
        <dbReference type="ChEBI" id="CHEBI:30616"/>
        <dbReference type="ChEBI" id="CHEBI:83421"/>
        <dbReference type="ChEBI" id="CHEBI:456216"/>
        <dbReference type="EC" id="2.7.11.1"/>
    </reaction>
</comment>
<dbReference type="EMBL" id="SPOI01000075">
    <property type="protein sequence ID" value="TIB38086.1"/>
    <property type="molecule type" value="Genomic_DNA"/>
</dbReference>
<dbReference type="FunFam" id="3.30.200.20:FF:000192">
    <property type="entry name" value="Serine/threonine-protein kinase cot-1"/>
    <property type="match status" value="1"/>
</dbReference>
<sequence length="1100" mass="124752">MVQTGMDAEITSNKKSKNNQINSNSEAMWAVMLTRELWRKGVWNDSKSVSIVALACFHPTAKVQNAATHFFLGSDDVVEESDEEGDEIDIKKVQHQALINKSRKSTDKKMSKQKKAAKKANANKQNSSTPNFPALQLLNDPQGFAEKLFLSLTKTDKVHSLDHRVLVMQLLTRVMGAHKLCVLSFYSYIIKYLTHHQLRITLILVALAQSVHELTPPDVLTPVIRKIAHEFVTPGVGSEVVAAGLNSITEISRRQPWAMESDLLEDLIEYRKSADKGVITASRGLLQLFREVNPSILKRKERGKLAAMGMSTGKQALKFGESNEVASGIEGLDLLEKHLDQKENDDEDVDDEKAWDDWDAESDDASSEEEGWVNVSDDDADIDLSDSDEEKEKEKKEKKEEDTKDISTNDQIAQMSTLATERILTPADFALLNDLKMKAVQEEIDQGGGNAAKRKLAHLKEKRKATGSGADGDDQGQFVTEAEIVGPRKRAKNDYEARMASIAEGREGRDKFASRKGKHKSDKVASKTNEEKKRNKPMMMAIHSKRVKSKSQSKLIDKQKTLHKHKEKQRKKIPRYGGGGAPHMGTHEAPHPTRFATVHSPDGGITSPNALAQMSVDARQNAPSNPHSNKPADYVYFKREPHLFSREAVPRATAAKMRLEQHYKMAVEHAIERNQRRIETEKRHAVRHHISSPAELAQIQQRRQIAFERLGEKETSFVRLRRTKIGLDDFKTVKVIGKGAFGEVRLVQKKDTGKIYAMKTLLKSEMFKKDQLAHVRAERDVLAENKSPWVVNLYYSFQDAKYLYLLMEFLPGGDLMTMLIKYDTFSEDVTRFYIAECVLAIEAVHTLGFVHRDIKPDNILIDKKGHVKLTDFGLSTGFHKKHTAQYYQRLLDQGGEGKKERNSVAIDKINLTMSRHDQIQTWKTNRRKLAYSTVGTPDYIAPEIFLQQGYNHSCDWWSLGAIMFECLVGYPPFCAESAHETYRKIINYREHLYFPDDVQLSFEAEDLVRRLMCAPEYRLGRNNAAEIKQHPFFDGVDWSCIRQIDAPFVPHLRSITDTSYFPTEELESVPETPAGADVTGDSKDLAFMGYTFRRMTMNEF</sequence>
<dbReference type="PANTHER" id="PTHR12730:SF0">
    <property type="entry name" value="PROTEIN SDA1 HOMOLOG"/>
    <property type="match status" value="1"/>
</dbReference>
<keyword evidence="12" id="KW-0653">Protein transport</keyword>
<evidence type="ECO:0000313" key="21">
    <source>
        <dbReference type="EMBL" id="TIB38086.1"/>
    </source>
</evidence>